<keyword evidence="5" id="KW-0560">Oxidoreductase</keyword>
<accession>A0ABU4UXV0</accession>
<evidence type="ECO:0000259" key="4">
    <source>
        <dbReference type="Pfam" id="PF01494"/>
    </source>
</evidence>
<gene>
    <name evidence="5" type="ORF">SK854_19735</name>
</gene>
<dbReference type="InterPro" id="IPR002938">
    <property type="entry name" value="FAD-bd"/>
</dbReference>
<evidence type="ECO:0000313" key="6">
    <source>
        <dbReference type="Proteomes" id="UP001285352"/>
    </source>
</evidence>
<evidence type="ECO:0000313" key="5">
    <source>
        <dbReference type="EMBL" id="MDX8144358.1"/>
    </source>
</evidence>
<sequence>MVIIAGAGPTGLALACGLRKHGVEVRVVDAADGPATTSRALGVQPRGAEVLARLGALGDLPEKAIRMEALRINGRKRLDLTPMRDAGALIASQTWVEQRLRDRLAELGVAVEWGTPIASVPVRGDDWLVGCDGAHSAVRKIAGISFDGEAVMENFLLRDLHADWDLDRSSMHVYLENGHLTAVFPLPGDDLWRVMSPEGGRWTPGPVGAVDWESTFRIHRRLASAYRRGNVLLAGDAAHIHSPLGGQGMNTGLGDAENLAWKLALVVQGRAAASLLDTYEAERRPVAAKVLGSTTPATRISMGSGRATRLVRGLLFPLLGLPPVQRGLIRFASQLGVRYSGPVGGPRVPAFARVGRWVLAGPATCLEVARERLGDVVHHERAGDTLLVRPDGHLAWRGPSSPERLSAWLNEVLGVPATPRLTTRS</sequence>
<keyword evidence="5" id="KW-0503">Monooxygenase</keyword>
<evidence type="ECO:0000256" key="2">
    <source>
        <dbReference type="ARBA" id="ARBA00022630"/>
    </source>
</evidence>
<dbReference type="Gene3D" id="3.30.70.2450">
    <property type="match status" value="1"/>
</dbReference>
<protein>
    <submittedName>
        <fullName evidence="5">FAD-dependent monooxygenase</fullName>
    </submittedName>
</protein>
<evidence type="ECO:0000256" key="1">
    <source>
        <dbReference type="ARBA" id="ARBA00001974"/>
    </source>
</evidence>
<dbReference type="RefSeq" id="WP_319976566.1">
    <property type="nucleotide sequence ID" value="NZ_JAXAVU010000009.1"/>
</dbReference>
<comment type="cofactor">
    <cofactor evidence="1">
        <name>FAD</name>
        <dbReference type="ChEBI" id="CHEBI:57692"/>
    </cofactor>
</comment>
<dbReference type="PRINTS" id="PR00420">
    <property type="entry name" value="RNGMNOXGNASE"/>
</dbReference>
<keyword evidence="3" id="KW-0274">FAD</keyword>
<proteinExistence type="predicted"/>
<keyword evidence="6" id="KW-1185">Reference proteome</keyword>
<reference evidence="5 6" key="2">
    <citation type="submission" date="2023-11" db="EMBL/GenBank/DDBJ databases">
        <authorList>
            <person name="Lara A.C."/>
            <person name="Chronakova A."/>
        </authorList>
    </citation>
    <scope>NUCLEOTIDE SEQUENCE [LARGE SCALE GENOMIC DNA]</scope>
    <source>
        <strain evidence="5 6">BCCO 10_0061</strain>
    </source>
</reference>
<reference evidence="5 6" key="1">
    <citation type="submission" date="2023-11" db="EMBL/GenBank/DDBJ databases">
        <title>Lentzea sokolovensis, sp. nov., Lentzea kristufkii, sp. nov., and Lentzea miocenensis, sp. nov., rare actinobacteria from Sokolov Coal Basin, Miocene lacustrine sediment, Czech Republic.</title>
        <authorList>
            <person name="Lara A."/>
            <person name="Kotroba L."/>
            <person name="Nouioui I."/>
            <person name="Neumann-Schaal M."/>
            <person name="Mast Y."/>
            <person name="Chronakova A."/>
        </authorList>
    </citation>
    <scope>NUCLEOTIDE SEQUENCE [LARGE SCALE GENOMIC DNA]</scope>
    <source>
        <strain evidence="5 6">BCCO 10_0061</strain>
    </source>
</reference>
<dbReference type="InterPro" id="IPR036188">
    <property type="entry name" value="FAD/NAD-bd_sf"/>
</dbReference>
<feature type="domain" description="FAD-binding" evidence="4">
    <location>
        <begin position="2"/>
        <end position="120"/>
    </location>
</feature>
<dbReference type="Gene3D" id="3.40.30.120">
    <property type="match status" value="1"/>
</dbReference>
<keyword evidence="2" id="KW-0285">Flavoprotein</keyword>
<dbReference type="Proteomes" id="UP001285352">
    <property type="component" value="Unassembled WGS sequence"/>
</dbReference>
<dbReference type="PANTHER" id="PTHR43004">
    <property type="entry name" value="TRK SYSTEM POTASSIUM UPTAKE PROTEIN"/>
    <property type="match status" value="1"/>
</dbReference>
<dbReference type="InterPro" id="IPR050641">
    <property type="entry name" value="RIFMO-like"/>
</dbReference>
<dbReference type="EMBL" id="JAXAVU010000009">
    <property type="protein sequence ID" value="MDX8144358.1"/>
    <property type="molecule type" value="Genomic_DNA"/>
</dbReference>
<dbReference type="Pfam" id="PF01494">
    <property type="entry name" value="FAD_binding_3"/>
    <property type="match status" value="3"/>
</dbReference>
<dbReference type="PANTHER" id="PTHR43004:SF19">
    <property type="entry name" value="BINDING MONOOXYGENASE, PUTATIVE (JCVI)-RELATED"/>
    <property type="match status" value="1"/>
</dbReference>
<dbReference type="GO" id="GO:0004497">
    <property type="term" value="F:monooxygenase activity"/>
    <property type="evidence" value="ECO:0007669"/>
    <property type="project" value="UniProtKB-KW"/>
</dbReference>
<comment type="caution">
    <text evidence="5">The sequence shown here is derived from an EMBL/GenBank/DDBJ whole genome shotgun (WGS) entry which is preliminary data.</text>
</comment>
<evidence type="ECO:0000256" key="3">
    <source>
        <dbReference type="ARBA" id="ARBA00022827"/>
    </source>
</evidence>
<dbReference type="Pfam" id="PF21274">
    <property type="entry name" value="Rng_hyd_C"/>
    <property type="match status" value="1"/>
</dbReference>
<feature type="domain" description="FAD-binding" evidence="4">
    <location>
        <begin position="126"/>
        <end position="181"/>
    </location>
</feature>
<feature type="domain" description="FAD-binding" evidence="4">
    <location>
        <begin position="208"/>
        <end position="291"/>
    </location>
</feature>
<organism evidence="5 6">
    <name type="scientific">Lentzea sokolovensis</name>
    <dbReference type="NCBI Taxonomy" id="3095429"/>
    <lineage>
        <taxon>Bacteria</taxon>
        <taxon>Bacillati</taxon>
        <taxon>Actinomycetota</taxon>
        <taxon>Actinomycetes</taxon>
        <taxon>Pseudonocardiales</taxon>
        <taxon>Pseudonocardiaceae</taxon>
        <taxon>Lentzea</taxon>
    </lineage>
</organism>
<dbReference type="Gene3D" id="3.50.50.60">
    <property type="entry name" value="FAD/NAD(P)-binding domain"/>
    <property type="match status" value="1"/>
</dbReference>
<name>A0ABU4UXV0_9PSEU</name>
<dbReference type="SUPFAM" id="SSF51905">
    <property type="entry name" value="FAD/NAD(P)-binding domain"/>
    <property type="match status" value="1"/>
</dbReference>